<dbReference type="EMBL" id="LFRF01000034">
    <property type="protein sequence ID" value="KND87655.1"/>
    <property type="molecule type" value="Genomic_DNA"/>
</dbReference>
<evidence type="ECO:0000313" key="3">
    <source>
        <dbReference type="Proteomes" id="UP000036947"/>
    </source>
</evidence>
<accession>A0A0L0N1I3</accession>
<keyword evidence="3" id="KW-1185">Reference proteome</keyword>
<feature type="domain" description="2EXR" evidence="1">
    <location>
        <begin position="28"/>
        <end position="122"/>
    </location>
</feature>
<dbReference type="Pfam" id="PF20150">
    <property type="entry name" value="2EXR"/>
    <property type="match status" value="1"/>
</dbReference>
<dbReference type="InterPro" id="IPR045518">
    <property type="entry name" value="2EXR"/>
</dbReference>
<comment type="caution">
    <text evidence="2">The sequence shown here is derived from an EMBL/GenBank/DDBJ whole genome shotgun (WGS) entry which is preliminary data.</text>
</comment>
<dbReference type="AlphaFoldDB" id="A0A0L0N1I3"/>
<name>A0A0L0N1I3_TOLOC</name>
<dbReference type="Proteomes" id="UP000036947">
    <property type="component" value="Unassembled WGS sequence"/>
</dbReference>
<evidence type="ECO:0000259" key="1">
    <source>
        <dbReference type="Pfam" id="PF20150"/>
    </source>
</evidence>
<reference evidence="2 3" key="1">
    <citation type="journal article" date="2015" name="BMC Genomics">
        <title>The genome of the truffle-parasite Tolypocladium ophioglossoides and the evolution of antifungal peptaibiotics.</title>
        <authorList>
            <person name="Quandt C.A."/>
            <person name="Bushley K.E."/>
            <person name="Spatafora J.W."/>
        </authorList>
    </citation>
    <scope>NUCLEOTIDE SEQUENCE [LARGE SCALE GENOMIC DNA]</scope>
    <source>
        <strain evidence="2 3">CBS 100239</strain>
    </source>
</reference>
<dbReference type="PANTHER" id="PTHR35910">
    <property type="entry name" value="2EXR DOMAIN-CONTAINING PROTEIN"/>
    <property type="match status" value="1"/>
</dbReference>
<protein>
    <recommendedName>
        <fullName evidence="1">2EXR domain-containing protein</fullName>
    </recommendedName>
</protein>
<dbReference type="OrthoDB" id="3561261at2759"/>
<dbReference type="PANTHER" id="PTHR35910:SF1">
    <property type="entry name" value="2EXR DOMAIN-CONTAINING PROTEIN"/>
    <property type="match status" value="1"/>
</dbReference>
<organism evidence="2 3">
    <name type="scientific">Tolypocladium ophioglossoides (strain CBS 100239)</name>
    <name type="common">Snaketongue truffleclub</name>
    <name type="synonym">Elaphocordyceps ophioglossoides</name>
    <dbReference type="NCBI Taxonomy" id="1163406"/>
    <lineage>
        <taxon>Eukaryota</taxon>
        <taxon>Fungi</taxon>
        <taxon>Dikarya</taxon>
        <taxon>Ascomycota</taxon>
        <taxon>Pezizomycotina</taxon>
        <taxon>Sordariomycetes</taxon>
        <taxon>Hypocreomycetidae</taxon>
        <taxon>Hypocreales</taxon>
        <taxon>Ophiocordycipitaceae</taxon>
        <taxon>Tolypocladium</taxon>
    </lineage>
</organism>
<proteinExistence type="predicted"/>
<gene>
    <name evidence="2" type="ORF">TOPH_07768</name>
</gene>
<sequence>MATGTTTQDAETVPQRAAEASSNSVAFRFNGLPREVRDLIWEATLPPSRVFHVSGSHDSSETRHHPPSVPPTQSFKFYVHHLPPVTTRVCRESRAVALRRGFFFASPKDSPGVWFSPERDILYFDRNMRYLFMTRGGKPLARIKGLDRVLNVGMGWRAWFRDIPRLLPGEDMRHHWRAAINPLFLYSPRLQTINFILPKVRHVGGVTLGREAYGAANFPCELVPLPETTKLPWDKMPRPGSPGAAHTTTSLLGRTGYLTTWQAIRREMERSLKAGEGDGEAPKEDEWGHVLEGRDRDVPRVLGWWLLRVGAPTNYEEQQVREFSA</sequence>
<evidence type="ECO:0000313" key="2">
    <source>
        <dbReference type="EMBL" id="KND87655.1"/>
    </source>
</evidence>